<dbReference type="Pfam" id="PF00082">
    <property type="entry name" value="Peptidase_S8"/>
    <property type="match status" value="1"/>
</dbReference>
<evidence type="ECO:0000256" key="4">
    <source>
        <dbReference type="SAM" id="MobiDB-lite"/>
    </source>
</evidence>
<dbReference type="AlphaFoldDB" id="A0A5J6HKI4"/>
<evidence type="ECO:0000259" key="5">
    <source>
        <dbReference type="Pfam" id="PF00082"/>
    </source>
</evidence>
<dbReference type="InterPro" id="IPR015500">
    <property type="entry name" value="Peptidase_S8_subtilisin-rel"/>
</dbReference>
<dbReference type="CDD" id="cd04847">
    <property type="entry name" value="Peptidases_S8_Subtilisin_like_2"/>
    <property type="match status" value="1"/>
</dbReference>
<feature type="domain" description="Peptidase S8/S53" evidence="5">
    <location>
        <begin position="278"/>
        <end position="649"/>
    </location>
</feature>
<evidence type="ECO:0000313" key="6">
    <source>
        <dbReference type="EMBL" id="QEV20736.1"/>
    </source>
</evidence>
<organism evidence="6 7">
    <name type="scientific">Streptomyces alboniger</name>
    <dbReference type="NCBI Taxonomy" id="132473"/>
    <lineage>
        <taxon>Bacteria</taxon>
        <taxon>Bacillati</taxon>
        <taxon>Actinomycetota</taxon>
        <taxon>Actinomycetes</taxon>
        <taxon>Kitasatosporales</taxon>
        <taxon>Streptomycetaceae</taxon>
        <taxon>Streptomyces</taxon>
        <taxon>Streptomyces aurantiacus group</taxon>
    </lineage>
</organism>
<dbReference type="Proteomes" id="UP000326553">
    <property type="component" value="Chromosome"/>
</dbReference>
<dbReference type="InterPro" id="IPR036852">
    <property type="entry name" value="Peptidase_S8/S53_dom_sf"/>
</dbReference>
<dbReference type="RefSeq" id="WP_055528442.1">
    <property type="nucleotide sequence ID" value="NZ_CP023695.1"/>
</dbReference>
<keyword evidence="1 6" id="KW-0645">Protease</keyword>
<dbReference type="SUPFAM" id="SSF52743">
    <property type="entry name" value="Subtilisin-like"/>
    <property type="match status" value="1"/>
</dbReference>
<gene>
    <name evidence="6" type="ORF">CP975_27160</name>
</gene>
<dbReference type="InterPro" id="IPR000209">
    <property type="entry name" value="Peptidase_S8/S53_dom"/>
</dbReference>
<name>A0A5J6HKI4_STRAD</name>
<keyword evidence="3" id="KW-0720">Serine protease</keyword>
<dbReference type="EMBL" id="CP023695">
    <property type="protein sequence ID" value="QEV20736.1"/>
    <property type="molecule type" value="Genomic_DNA"/>
</dbReference>
<reference evidence="6 7" key="1">
    <citation type="submission" date="2017-09" db="EMBL/GenBank/DDBJ databases">
        <authorList>
            <person name="Lee N."/>
            <person name="Cho B.-K."/>
        </authorList>
    </citation>
    <scope>NUCLEOTIDE SEQUENCE [LARGE SCALE GENOMIC DNA]</scope>
    <source>
        <strain evidence="6 7">ATCC 12461</strain>
    </source>
</reference>
<dbReference type="PRINTS" id="PR00723">
    <property type="entry name" value="SUBTILISIN"/>
</dbReference>
<dbReference type="KEGG" id="salw:CP975_27160"/>
<evidence type="ECO:0000256" key="3">
    <source>
        <dbReference type="ARBA" id="ARBA00022825"/>
    </source>
</evidence>
<feature type="region of interest" description="Disordered" evidence="4">
    <location>
        <begin position="20"/>
        <end position="43"/>
    </location>
</feature>
<dbReference type="InterPro" id="IPR034074">
    <property type="entry name" value="Y4bN_pept_dom"/>
</dbReference>
<proteinExistence type="predicted"/>
<evidence type="ECO:0000313" key="7">
    <source>
        <dbReference type="Proteomes" id="UP000326553"/>
    </source>
</evidence>
<dbReference type="Gene3D" id="3.40.50.200">
    <property type="entry name" value="Peptidase S8/S53 domain"/>
    <property type="match status" value="1"/>
</dbReference>
<protein>
    <submittedName>
        <fullName evidence="6">Subtilisin family serine protease</fullName>
    </submittedName>
</protein>
<dbReference type="OrthoDB" id="9768989at2"/>
<dbReference type="GO" id="GO:0004252">
    <property type="term" value="F:serine-type endopeptidase activity"/>
    <property type="evidence" value="ECO:0007669"/>
    <property type="project" value="InterPro"/>
</dbReference>
<evidence type="ECO:0000256" key="2">
    <source>
        <dbReference type="ARBA" id="ARBA00022801"/>
    </source>
</evidence>
<sequence length="882" mass="95250">MPEPSIAARSTPHLMVPWQAATLTPRSEPSGGGGPKLVRREDRNRHAAALVDGLETAEEESARLAQEAPDEFRPDGFAVRIEAARDHPLQLERLDGSGLTLMSSHPQTEDRQQDALVWIPFDKVASFTQRIAAFSQDTDDGNPQQAALVANMEQIQRALLEHLWQERHELPPLDDERWWELWFDPRISPTDPVATLRALAEARQWRMSDRAIHVGERLVAHVSATGNDLAVLLGTNACPVEIRTPTFAEGLYAVDRSFRVNLVEDLAQRVKPAAPHAPTVCVLDTGIAQEHPLLKPALHERAYSVLPGRAPADRNGHGTQMAGLALFGDLTSALEAQGPVVLGHGLESVKILDDGLAPVESPRTLAETTANAVATAEIGNGGPTPSARVFSMAVTRWSRDGENGVDGTATLWSATLDALAAGTSVAVREDRIDLIGAPDPQASRLIIVSAGNIRGHLPHQMRDDNGRLDPLLLCDLSRIEEPAQAHNVLTVGACTHLDTVPATPLFQGYRPLAASGGLSPFSRTSVALTNAAITKPDIVLEGGNLLVAPDDSFLDPHELLSVPTTHHDAAHQLAWANATSAATAQAAALAATAMTTYPGLRAETVRALLVHEAQWTPAMVEPGLFKKTGAPKLNKGELMRQVIRRYGWGVPTAERIRSSASNAVTMIIQNTLVPLKQGKNGQVRLAELKLHELPWPLEQLRDLAETTVDLRVTLAYMVEPNPGRRGMVGRYSYASHGLRFAIKGPTESADAFQSRLAEQAEQETDGTGNPKAFESDSRWLVGPRSRNLGSLHADIWRGSAAELADCGMLAVYPVGGWWKANKRKDRIGLPVSYALLVSLQTPEVSTDLYTPVAIQLGVPVEIAPAGQNKITSGIPVQMELGW</sequence>
<keyword evidence="2" id="KW-0378">Hydrolase</keyword>
<keyword evidence="7" id="KW-1185">Reference proteome</keyword>
<evidence type="ECO:0000256" key="1">
    <source>
        <dbReference type="ARBA" id="ARBA00022670"/>
    </source>
</evidence>
<dbReference type="GO" id="GO:0006508">
    <property type="term" value="P:proteolysis"/>
    <property type="evidence" value="ECO:0007669"/>
    <property type="project" value="UniProtKB-KW"/>
</dbReference>
<accession>A0A5J6HKI4</accession>